<dbReference type="InterPro" id="IPR050266">
    <property type="entry name" value="AB_hydrolase_sf"/>
</dbReference>
<reference evidence="2" key="1">
    <citation type="journal article" date="2020" name="mSystems">
        <title>Genome- and Community-Level Interaction Insights into Carbon Utilization and Element Cycling Functions of Hydrothermarchaeota in Hydrothermal Sediment.</title>
        <authorList>
            <person name="Zhou Z."/>
            <person name="Liu Y."/>
            <person name="Xu W."/>
            <person name="Pan J."/>
            <person name="Luo Z.H."/>
            <person name="Li M."/>
        </authorList>
    </citation>
    <scope>NUCLEOTIDE SEQUENCE [LARGE SCALE GENOMIC DNA]</scope>
    <source>
        <strain evidence="2">SpSt-8</strain>
    </source>
</reference>
<protein>
    <submittedName>
        <fullName evidence="2">Alpha/beta hydrolase</fullName>
    </submittedName>
</protein>
<accession>A0A7C3WNQ9</accession>
<evidence type="ECO:0000313" key="2">
    <source>
        <dbReference type="EMBL" id="HGB24803.1"/>
    </source>
</evidence>
<dbReference type="PANTHER" id="PTHR43798">
    <property type="entry name" value="MONOACYLGLYCEROL LIPASE"/>
    <property type="match status" value="1"/>
</dbReference>
<evidence type="ECO:0000259" key="1">
    <source>
        <dbReference type="Pfam" id="PF00561"/>
    </source>
</evidence>
<dbReference type="Gene3D" id="3.40.50.1820">
    <property type="entry name" value="alpha/beta hydrolase"/>
    <property type="match status" value="1"/>
</dbReference>
<comment type="caution">
    <text evidence="2">The sequence shown here is derived from an EMBL/GenBank/DDBJ whole genome shotgun (WGS) entry which is preliminary data.</text>
</comment>
<organism evidence="2">
    <name type="scientific">Thermofilum pendens</name>
    <dbReference type="NCBI Taxonomy" id="2269"/>
    <lineage>
        <taxon>Archaea</taxon>
        <taxon>Thermoproteota</taxon>
        <taxon>Thermoprotei</taxon>
        <taxon>Thermofilales</taxon>
        <taxon>Thermofilaceae</taxon>
        <taxon>Thermofilum</taxon>
    </lineage>
</organism>
<proteinExistence type="predicted"/>
<dbReference type="InterPro" id="IPR029058">
    <property type="entry name" value="AB_hydrolase_fold"/>
</dbReference>
<gene>
    <name evidence="2" type="ORF">ENV88_01905</name>
</gene>
<dbReference type="AlphaFoldDB" id="A0A7C3WNQ9"/>
<dbReference type="PANTHER" id="PTHR43798:SF33">
    <property type="entry name" value="HYDROLASE, PUTATIVE (AFU_ORTHOLOGUE AFUA_2G14860)-RELATED"/>
    <property type="match status" value="1"/>
</dbReference>
<dbReference type="GO" id="GO:0016020">
    <property type="term" value="C:membrane"/>
    <property type="evidence" value="ECO:0007669"/>
    <property type="project" value="TreeGrafter"/>
</dbReference>
<name>A0A7C3WNQ9_THEPE</name>
<dbReference type="SUPFAM" id="SSF53474">
    <property type="entry name" value="alpha/beta-Hydrolases"/>
    <property type="match status" value="1"/>
</dbReference>
<dbReference type="PRINTS" id="PR00111">
    <property type="entry name" value="ABHYDROLASE"/>
</dbReference>
<keyword evidence="2" id="KW-0378">Hydrolase</keyword>
<dbReference type="Pfam" id="PF00561">
    <property type="entry name" value="Abhydrolase_1"/>
    <property type="match status" value="1"/>
</dbReference>
<dbReference type="GO" id="GO:0016787">
    <property type="term" value="F:hydrolase activity"/>
    <property type="evidence" value="ECO:0007669"/>
    <property type="project" value="UniProtKB-KW"/>
</dbReference>
<dbReference type="EMBL" id="DTIB01000041">
    <property type="protein sequence ID" value="HGB24803.1"/>
    <property type="molecule type" value="Genomic_DNA"/>
</dbReference>
<dbReference type="InterPro" id="IPR000073">
    <property type="entry name" value="AB_hydrolase_1"/>
</dbReference>
<feature type="domain" description="AB hydrolase-1" evidence="1">
    <location>
        <begin position="27"/>
        <end position="132"/>
    </location>
</feature>
<sequence>MSTASKSYIKVGSSMYAFLHRKEAGKTVVLIHGNLSSSRIWLSIVEKIPEGFEVVAPDLCGFGDTLCPGIDATRGFATFTEEVVAILDSLGVRRAVFVGHSMGGGVVFDLLVKHPDRVETAVLVDPMSPYGWGGTKGVHGEPCYPDYSGSGGGLIRVYNPFFLQVLEKLKRGTPLAEEERQLLEATVSLYFAPGYTPGEEIRSAIFEALKQARLGDDFYPGDYAESPNWPYVAPGTRGVLNAMSPKYFNARHALAAAQKPPVIWVHGSLDQMVSDSSVIDVGFLGKSGFIPNYPGEDVYPPQPMFSQIKAFLEEYQDRGGSVEVRIINGAGHTPFIEKKAEFLGVLEKVLV</sequence>